<dbReference type="Proteomes" id="UP001201262">
    <property type="component" value="Unassembled WGS sequence"/>
</dbReference>
<dbReference type="InterPro" id="IPR036249">
    <property type="entry name" value="Thioredoxin-like_sf"/>
</dbReference>
<reference evidence="3" key="1">
    <citation type="submission" date="2021-12" db="EMBL/GenBank/DDBJ databases">
        <title>Convergent genome expansion in fungi linked to evolution of root-endophyte symbiosis.</title>
        <authorList>
            <consortium name="DOE Joint Genome Institute"/>
            <person name="Ke Y.-H."/>
            <person name="Bonito G."/>
            <person name="Liao H.-L."/>
            <person name="Looney B."/>
            <person name="Rojas-Flechas A."/>
            <person name="Nash J."/>
            <person name="Hameed K."/>
            <person name="Schadt C."/>
            <person name="Martin F."/>
            <person name="Crous P.W."/>
            <person name="Miettinen O."/>
            <person name="Magnuson J.K."/>
            <person name="Labbe J."/>
            <person name="Jacobson D."/>
            <person name="Doktycz M.J."/>
            <person name="Veneault-Fourrey C."/>
            <person name="Kuo A."/>
            <person name="Mondo S."/>
            <person name="Calhoun S."/>
            <person name="Riley R."/>
            <person name="Ohm R."/>
            <person name="LaButti K."/>
            <person name="Andreopoulos B."/>
            <person name="Pangilinan J."/>
            <person name="Nolan M."/>
            <person name="Tritt A."/>
            <person name="Clum A."/>
            <person name="Lipzen A."/>
            <person name="Daum C."/>
            <person name="Barry K."/>
            <person name="Grigoriev I.V."/>
            <person name="Vilgalys R."/>
        </authorList>
    </citation>
    <scope>NUCLEOTIDE SEQUENCE</scope>
    <source>
        <strain evidence="3">PMI_201</strain>
    </source>
</reference>
<dbReference type="SUPFAM" id="SSF52833">
    <property type="entry name" value="Thioredoxin-like"/>
    <property type="match status" value="1"/>
</dbReference>
<feature type="domain" description="Glutaredoxin" evidence="2">
    <location>
        <begin position="153"/>
        <end position="216"/>
    </location>
</feature>
<keyword evidence="4" id="KW-1185">Reference proteome</keyword>
<dbReference type="AlphaFoldDB" id="A0AAD4PXS1"/>
<gene>
    <name evidence="3" type="ORF">BGW36DRAFT_385753</name>
</gene>
<dbReference type="GO" id="GO:0034599">
    <property type="term" value="P:cellular response to oxidative stress"/>
    <property type="evidence" value="ECO:0007669"/>
    <property type="project" value="TreeGrafter"/>
</dbReference>
<dbReference type="PRINTS" id="PR00160">
    <property type="entry name" value="GLUTAREDOXIN"/>
</dbReference>
<dbReference type="CDD" id="cd03419">
    <property type="entry name" value="GRX_GRXh_1_2_like"/>
    <property type="match status" value="1"/>
</dbReference>
<evidence type="ECO:0000256" key="1">
    <source>
        <dbReference type="SAM" id="MobiDB-lite"/>
    </source>
</evidence>
<dbReference type="Pfam" id="PF00462">
    <property type="entry name" value="Glutaredoxin"/>
    <property type="match status" value="1"/>
</dbReference>
<dbReference type="InterPro" id="IPR002109">
    <property type="entry name" value="Glutaredoxin"/>
</dbReference>
<feature type="compositionally biased region" description="Basic and acidic residues" evidence="1">
    <location>
        <begin position="76"/>
        <end position="93"/>
    </location>
</feature>
<dbReference type="GeneID" id="70247238"/>
<evidence type="ECO:0000259" key="2">
    <source>
        <dbReference type="Pfam" id="PF00462"/>
    </source>
</evidence>
<organism evidence="3 4">
    <name type="scientific">Talaromyces proteolyticus</name>
    <dbReference type="NCBI Taxonomy" id="1131652"/>
    <lineage>
        <taxon>Eukaryota</taxon>
        <taxon>Fungi</taxon>
        <taxon>Dikarya</taxon>
        <taxon>Ascomycota</taxon>
        <taxon>Pezizomycotina</taxon>
        <taxon>Eurotiomycetes</taxon>
        <taxon>Eurotiomycetidae</taxon>
        <taxon>Eurotiales</taxon>
        <taxon>Trichocomaceae</taxon>
        <taxon>Talaromyces</taxon>
        <taxon>Talaromyces sect. Bacilispori</taxon>
    </lineage>
</organism>
<proteinExistence type="predicted"/>
<feature type="compositionally biased region" description="Acidic residues" evidence="1">
    <location>
        <begin position="129"/>
        <end position="139"/>
    </location>
</feature>
<feature type="region of interest" description="Disordered" evidence="1">
    <location>
        <begin position="76"/>
        <end position="139"/>
    </location>
</feature>
<dbReference type="RefSeq" id="XP_046068921.1">
    <property type="nucleotide sequence ID" value="XM_046216951.1"/>
</dbReference>
<comment type="caution">
    <text evidence="3">The sequence shown here is derived from an EMBL/GenBank/DDBJ whole genome shotgun (WGS) entry which is preliminary data.</text>
</comment>
<dbReference type="GO" id="GO:0005801">
    <property type="term" value="C:cis-Golgi network"/>
    <property type="evidence" value="ECO:0007669"/>
    <property type="project" value="TreeGrafter"/>
</dbReference>
<evidence type="ECO:0000313" key="4">
    <source>
        <dbReference type="Proteomes" id="UP001201262"/>
    </source>
</evidence>
<sequence length="247" mass="27463">MRSQRRLKYYLIAVVAILLVLTYLTTDAAGGIQDRHFYKSTVTAMDNARLAAIKKSNDAKDRSHIQKLDIEKAAGKQSALREKQETANRVKNEELEEISVAGRTKMQVPKPKGEDSVAAPKPAKISQSEDTDESKEADEASAELESILKRSPIIIFSKSYCPFSKKAKNVLLERYSIVPAPYVVELDIHPLGLHIQQLLAQITGRRTVPNILVNGLSIDTLISKIKSIAGQRVMEIKRLPETEQGSE</sequence>
<dbReference type="GO" id="GO:0000324">
    <property type="term" value="C:fungal-type vacuole"/>
    <property type="evidence" value="ECO:0007669"/>
    <property type="project" value="TreeGrafter"/>
</dbReference>
<dbReference type="EMBL" id="JAJTJA010000010">
    <property type="protein sequence ID" value="KAH8693048.1"/>
    <property type="molecule type" value="Genomic_DNA"/>
</dbReference>
<dbReference type="InterPro" id="IPR014025">
    <property type="entry name" value="Glutaredoxin_subgr"/>
</dbReference>
<evidence type="ECO:0000313" key="3">
    <source>
        <dbReference type="EMBL" id="KAH8693048.1"/>
    </source>
</evidence>
<dbReference type="PANTHER" id="PTHR45694:SF5">
    <property type="entry name" value="GLUTAREDOXIN 2"/>
    <property type="match status" value="1"/>
</dbReference>
<name>A0AAD4PXS1_9EURO</name>
<dbReference type="Gene3D" id="3.40.30.10">
    <property type="entry name" value="Glutaredoxin"/>
    <property type="match status" value="1"/>
</dbReference>
<dbReference type="PROSITE" id="PS51354">
    <property type="entry name" value="GLUTAREDOXIN_2"/>
    <property type="match status" value="1"/>
</dbReference>
<protein>
    <recommendedName>
        <fullName evidence="2">Glutaredoxin domain-containing protein</fullName>
    </recommendedName>
</protein>
<dbReference type="GO" id="GO:0005796">
    <property type="term" value="C:Golgi lumen"/>
    <property type="evidence" value="ECO:0007669"/>
    <property type="project" value="TreeGrafter"/>
</dbReference>
<dbReference type="GO" id="GO:0015038">
    <property type="term" value="F:glutathione disulfide oxidoreductase activity"/>
    <property type="evidence" value="ECO:0007669"/>
    <property type="project" value="TreeGrafter"/>
</dbReference>
<dbReference type="PANTHER" id="PTHR45694">
    <property type="entry name" value="GLUTAREDOXIN 2"/>
    <property type="match status" value="1"/>
</dbReference>
<accession>A0AAD4PXS1</accession>